<evidence type="ECO:0000313" key="2">
    <source>
        <dbReference type="Proteomes" id="UP000029995"/>
    </source>
</evidence>
<dbReference type="PANTHER" id="PTHR39441:SF1">
    <property type="entry name" value="DUF2252 DOMAIN-CONTAINING PROTEIN"/>
    <property type="match status" value="1"/>
</dbReference>
<comment type="caution">
    <text evidence="1">The sequence shown here is derived from an EMBL/GenBank/DDBJ whole genome shotgun (WGS) entry which is preliminary data.</text>
</comment>
<dbReference type="InterPro" id="IPR011009">
    <property type="entry name" value="Kinase-like_dom_sf"/>
</dbReference>
<dbReference type="RefSeq" id="WP_034833396.1">
    <property type="nucleotide sequence ID" value="NZ_JANX01000052.1"/>
</dbReference>
<gene>
    <name evidence="1" type="ORF">P409_06775</name>
</gene>
<sequence>MGSITASVKRYEVWLEEQLGRQLVQADLDRKHRRMEESDFLFLRATCFRWAETAHELCPGLMGAPRVVSVGDAHIGNFGLWRDAEGRLIWGVNDFDEAAETPYALDLVRLATSAVLARGRDRSVSLDEISAAILGGYVEGLRAPAAFVLERRHLWLRDLVLASDEERERFWSALEQLPRTSAPRAYREALAAAMPDSDLAVAMARRTAGLGSLGRPRWVGLADWHGGPVAREAKPLLPSAWSLVQGGDRKMRFAEIAFSRYRIADPWLRPRKGIVVRRLAPNSRKLDFPTLADPGLMRRLLTAMGAELANLHSARRSRARAVAEDLEARKPAWLRDAAGRVAEATRQDRVAWRSRR</sequence>
<dbReference type="PANTHER" id="PTHR39441">
    <property type="entry name" value="DUF2252 DOMAIN-CONTAINING PROTEIN"/>
    <property type="match status" value="1"/>
</dbReference>
<name>A0A0A0DDH7_9PROT</name>
<dbReference type="InterPro" id="IPR018721">
    <property type="entry name" value="DUF2252"/>
</dbReference>
<organism evidence="1 2">
    <name type="scientific">Inquilinus limosus MP06</name>
    <dbReference type="NCBI Taxonomy" id="1398085"/>
    <lineage>
        <taxon>Bacteria</taxon>
        <taxon>Pseudomonadati</taxon>
        <taxon>Pseudomonadota</taxon>
        <taxon>Alphaproteobacteria</taxon>
        <taxon>Rhodospirillales</taxon>
        <taxon>Rhodospirillaceae</taxon>
        <taxon>Inquilinus</taxon>
    </lineage>
</organism>
<evidence type="ECO:0008006" key="3">
    <source>
        <dbReference type="Google" id="ProtNLM"/>
    </source>
</evidence>
<accession>A0A0A0DDH7</accession>
<dbReference type="Proteomes" id="UP000029995">
    <property type="component" value="Unassembled WGS sequence"/>
</dbReference>
<dbReference type="AlphaFoldDB" id="A0A0A0DDH7"/>
<dbReference type="Pfam" id="PF10009">
    <property type="entry name" value="DUF2252"/>
    <property type="match status" value="1"/>
</dbReference>
<dbReference type="SUPFAM" id="SSF56112">
    <property type="entry name" value="Protein kinase-like (PK-like)"/>
    <property type="match status" value="1"/>
</dbReference>
<evidence type="ECO:0000313" key="1">
    <source>
        <dbReference type="EMBL" id="KGM35047.1"/>
    </source>
</evidence>
<proteinExistence type="predicted"/>
<dbReference type="EMBL" id="JANX01000052">
    <property type="protein sequence ID" value="KGM35047.1"/>
    <property type="molecule type" value="Genomic_DNA"/>
</dbReference>
<reference evidence="1 2" key="1">
    <citation type="submission" date="2014-01" db="EMBL/GenBank/DDBJ databases">
        <title>Genome sequence determination for a cystic fibrosis isolate, Inquilinus limosus.</title>
        <authorList>
            <person name="Pino M."/>
            <person name="Di Conza J."/>
            <person name="Gutkind G."/>
        </authorList>
    </citation>
    <scope>NUCLEOTIDE SEQUENCE [LARGE SCALE GENOMIC DNA]</scope>
    <source>
        <strain evidence="1 2">MP06</strain>
    </source>
</reference>
<dbReference type="OrthoDB" id="1491115at2"/>
<protein>
    <recommendedName>
        <fullName evidence="3">DUF2252 domain-containing protein</fullName>
    </recommendedName>
</protein>